<gene>
    <name evidence="3" type="ORF">HK097_004459</name>
</gene>
<proteinExistence type="predicted"/>
<feature type="transmembrane region" description="Helical" evidence="2">
    <location>
        <begin position="354"/>
        <end position="382"/>
    </location>
</feature>
<evidence type="ECO:0000313" key="3">
    <source>
        <dbReference type="EMBL" id="KAJ3053365.1"/>
    </source>
</evidence>
<sequence length="389" mass="42729">MTTEDTDNAPATAILSPTVVTANIRRIPWKTLQQSTYFLLQQNSNSVAATGNGAVSGGGSASTVPAFRILTRSFPQYRVAAHNDSMLIHETWSFLHDTIIPSLDGKVTSKRIVKYIKDQLGHPTFKSKPPTHLLSDDDEEGFYTDESPDSDPFHHSHSKDSSFADSTINDIDIIRLAASEAFRNGINGERTDSPLPNSTSGESPTPLPRGRCRSSSEPKDLITGVTADDSHHQRPPIGTPPSRAKSTSNVQDSLLPSLSSVTDDEVSEAVEALANAEAGEANWLADGLAIVNGWLLQVETQGESGERNFLAVVQRWVGWLRVPVVEEGVKPTMAEIRETNLVLQRRFVLTCATLYAFLIRYVSFDFFLFILISSNFILLYAIKNSRKIN</sequence>
<evidence type="ECO:0000256" key="1">
    <source>
        <dbReference type="SAM" id="MobiDB-lite"/>
    </source>
</evidence>
<dbReference type="EMBL" id="JADGJD010000214">
    <property type="protein sequence ID" value="KAJ3053365.1"/>
    <property type="molecule type" value="Genomic_DNA"/>
</dbReference>
<feature type="compositionally biased region" description="Polar residues" evidence="1">
    <location>
        <begin position="194"/>
        <end position="203"/>
    </location>
</feature>
<name>A0AAD5SE54_9FUNG</name>
<accession>A0AAD5SE54</accession>
<organism evidence="3 4">
    <name type="scientific">Rhizophlyctis rosea</name>
    <dbReference type="NCBI Taxonomy" id="64517"/>
    <lineage>
        <taxon>Eukaryota</taxon>
        <taxon>Fungi</taxon>
        <taxon>Fungi incertae sedis</taxon>
        <taxon>Chytridiomycota</taxon>
        <taxon>Chytridiomycota incertae sedis</taxon>
        <taxon>Chytridiomycetes</taxon>
        <taxon>Rhizophlyctidales</taxon>
        <taxon>Rhizophlyctidaceae</taxon>
        <taxon>Rhizophlyctis</taxon>
    </lineage>
</organism>
<evidence type="ECO:0000256" key="2">
    <source>
        <dbReference type="SAM" id="Phobius"/>
    </source>
</evidence>
<reference evidence="3" key="1">
    <citation type="submission" date="2020-05" db="EMBL/GenBank/DDBJ databases">
        <title>Phylogenomic resolution of chytrid fungi.</title>
        <authorList>
            <person name="Stajich J.E."/>
            <person name="Amses K."/>
            <person name="Simmons R."/>
            <person name="Seto K."/>
            <person name="Myers J."/>
            <person name="Bonds A."/>
            <person name="Quandt C.A."/>
            <person name="Barry K."/>
            <person name="Liu P."/>
            <person name="Grigoriev I."/>
            <person name="Longcore J.E."/>
            <person name="James T.Y."/>
        </authorList>
    </citation>
    <scope>NUCLEOTIDE SEQUENCE</scope>
    <source>
        <strain evidence="3">JEL0318</strain>
    </source>
</reference>
<keyword evidence="2" id="KW-0472">Membrane</keyword>
<feature type="non-terminal residue" evidence="3">
    <location>
        <position position="389"/>
    </location>
</feature>
<feature type="region of interest" description="Disordered" evidence="1">
    <location>
        <begin position="126"/>
        <end position="164"/>
    </location>
</feature>
<feature type="compositionally biased region" description="Basic and acidic residues" evidence="1">
    <location>
        <begin position="151"/>
        <end position="162"/>
    </location>
</feature>
<evidence type="ECO:0000313" key="4">
    <source>
        <dbReference type="Proteomes" id="UP001212841"/>
    </source>
</evidence>
<dbReference type="Proteomes" id="UP001212841">
    <property type="component" value="Unassembled WGS sequence"/>
</dbReference>
<comment type="caution">
    <text evidence="3">The sequence shown here is derived from an EMBL/GenBank/DDBJ whole genome shotgun (WGS) entry which is preliminary data.</text>
</comment>
<feature type="compositionally biased region" description="Acidic residues" evidence="1">
    <location>
        <begin position="136"/>
        <end position="149"/>
    </location>
</feature>
<dbReference type="AlphaFoldDB" id="A0AAD5SE54"/>
<keyword evidence="4" id="KW-1185">Reference proteome</keyword>
<protein>
    <submittedName>
        <fullName evidence="3">Uncharacterized protein</fullName>
    </submittedName>
</protein>
<keyword evidence="2" id="KW-0812">Transmembrane</keyword>
<feature type="region of interest" description="Disordered" evidence="1">
    <location>
        <begin position="185"/>
        <end position="251"/>
    </location>
</feature>
<keyword evidence="2" id="KW-1133">Transmembrane helix</keyword>